<dbReference type="SMART" id="SM01217">
    <property type="entry name" value="Fn3_like"/>
    <property type="match status" value="1"/>
</dbReference>
<dbReference type="PANTHER" id="PTHR30620:SF123">
    <property type="entry name" value="BETA-XYLOSIDASE"/>
    <property type="match status" value="1"/>
</dbReference>
<dbReference type="InterPro" id="IPR001764">
    <property type="entry name" value="Glyco_hydro_3_N"/>
</dbReference>
<evidence type="ECO:0000259" key="2">
    <source>
        <dbReference type="SMART" id="SM01217"/>
    </source>
</evidence>
<dbReference type="InterPro" id="IPR026891">
    <property type="entry name" value="Fn3-like"/>
</dbReference>
<dbReference type="InterPro" id="IPR051915">
    <property type="entry name" value="Cellulose_Degrad_GH3"/>
</dbReference>
<proteinExistence type="predicted"/>
<sequence>MSDAPAQRYRDPAAPVDARVHDLLPRMTLREKAGQLNQRMYGWNAYRRTPDGGFELTDALYAETDRVEGLGALYGLQRADAWSGVDHTGGPGTEDAAALADLVQRHVVERSRLGIPALFVEEVPHGLMALDGTVLPVNLAVGATWDPELYERAAAHAAAELRARGGHVALVPALDISRDPRWGRTEECFGEDPYLAARFTEAVVRGMQGEPGTYFAADKAPVVLKHFAGQGATVGGRNSAESELGRRELHEIHLPAARAGIRAGAAAVMAAYNEVDGMPCCGNRALLTGLLREQWGFDGLVMADGLAVDRLARVTGDKVSAGALALDAGVDLSLWDEGFTHLEEAVERGLVSEETLDAAVARVLRLKFRLGLFDGTRGTSSPPPGGRDLSTALARSAVTLLRNDGVLPVPASVSRIAVIGPQSATTAHQLGDYTAPQRPGTGTSVLDALRTLAPPGVDIRHAKGCALTGDDLSGVPEAVAAAAASDLAVLVLGGSSARTPETEFDANGAARTAVSQLTCGEGADLAGLGLGRAQYALLDAVVATGTPTAVVLIQGRPHLVPDTAGALLTAWYPGPWGGEAIAEVLLGLTEPVGRLPLSVPRSATQLPVHYNHKDTEYGGYVDESAEPLHSFGHGLAYTTFAYGPPRLSGHTVEADITNTGPRHGRSVAQLYLRRLRTPVWPRTLELHGFRAVDLAPGETRTVTFPAGAVPPGTVVEFRVADSARAALTAVPTQSFTAPEETPR</sequence>
<dbReference type="Proteomes" id="UP001486207">
    <property type="component" value="Unassembled WGS sequence"/>
</dbReference>
<comment type="caution">
    <text evidence="3">The sequence shown here is derived from an EMBL/GenBank/DDBJ whole genome shotgun (WGS) entry which is preliminary data.</text>
</comment>
<dbReference type="Gene3D" id="2.60.40.10">
    <property type="entry name" value="Immunoglobulins"/>
    <property type="match status" value="1"/>
</dbReference>
<name>A0ABV1XXX1_9ACTN</name>
<dbReference type="RefSeq" id="WP_190068355.1">
    <property type="nucleotide sequence ID" value="NZ_BNBM01000001.1"/>
</dbReference>
<dbReference type="InterPro" id="IPR002772">
    <property type="entry name" value="Glyco_hydro_3_C"/>
</dbReference>
<evidence type="ECO:0000256" key="1">
    <source>
        <dbReference type="ARBA" id="ARBA00022801"/>
    </source>
</evidence>
<dbReference type="Pfam" id="PF14310">
    <property type="entry name" value="Fn3-like"/>
    <property type="match status" value="1"/>
</dbReference>
<evidence type="ECO:0000313" key="4">
    <source>
        <dbReference type="Proteomes" id="UP001486207"/>
    </source>
</evidence>
<dbReference type="Gene3D" id="3.20.20.300">
    <property type="entry name" value="Glycoside hydrolase, family 3, N-terminal domain"/>
    <property type="match status" value="1"/>
</dbReference>
<dbReference type="SUPFAM" id="SSF52279">
    <property type="entry name" value="Beta-D-glucan exohydrolase, C-terminal domain"/>
    <property type="match status" value="1"/>
</dbReference>
<dbReference type="InterPro" id="IPR036962">
    <property type="entry name" value="Glyco_hydro_3_N_sf"/>
</dbReference>
<dbReference type="InterPro" id="IPR017853">
    <property type="entry name" value="GH"/>
</dbReference>
<dbReference type="EMBL" id="JBEPFB010000014">
    <property type="protein sequence ID" value="MER7376462.1"/>
    <property type="molecule type" value="Genomic_DNA"/>
</dbReference>
<dbReference type="PANTHER" id="PTHR30620">
    <property type="entry name" value="PERIPLASMIC BETA-GLUCOSIDASE-RELATED"/>
    <property type="match status" value="1"/>
</dbReference>
<protein>
    <submittedName>
        <fullName evidence="3">Glycoside hydrolase family 3 N-terminal domain-containing protein</fullName>
    </submittedName>
</protein>
<keyword evidence="1 3" id="KW-0378">Hydrolase</keyword>
<accession>A0ABV1XXX1</accession>
<dbReference type="Gene3D" id="3.40.50.1700">
    <property type="entry name" value="Glycoside hydrolase family 3 C-terminal domain"/>
    <property type="match status" value="1"/>
</dbReference>
<feature type="domain" description="Fibronectin type III-like" evidence="2">
    <location>
        <begin position="666"/>
        <end position="723"/>
    </location>
</feature>
<dbReference type="InterPro" id="IPR036881">
    <property type="entry name" value="Glyco_hydro_3_C_sf"/>
</dbReference>
<evidence type="ECO:0000313" key="3">
    <source>
        <dbReference type="EMBL" id="MER7376462.1"/>
    </source>
</evidence>
<dbReference type="SUPFAM" id="SSF51445">
    <property type="entry name" value="(Trans)glycosidases"/>
    <property type="match status" value="1"/>
</dbReference>
<dbReference type="GO" id="GO:0016787">
    <property type="term" value="F:hydrolase activity"/>
    <property type="evidence" value="ECO:0007669"/>
    <property type="project" value="UniProtKB-KW"/>
</dbReference>
<reference evidence="3 4" key="1">
    <citation type="submission" date="2024-06" db="EMBL/GenBank/DDBJ databases">
        <title>The Natural Products Discovery Center: Release of the First 8490 Sequenced Strains for Exploring Actinobacteria Biosynthetic Diversity.</title>
        <authorList>
            <person name="Kalkreuter E."/>
            <person name="Kautsar S.A."/>
            <person name="Yang D."/>
            <person name="Bader C.D."/>
            <person name="Teijaro C.N."/>
            <person name="Fluegel L."/>
            <person name="Davis C.M."/>
            <person name="Simpson J.R."/>
            <person name="Lauterbach L."/>
            <person name="Steele A.D."/>
            <person name="Gui C."/>
            <person name="Meng S."/>
            <person name="Li G."/>
            <person name="Viehrig K."/>
            <person name="Ye F."/>
            <person name="Su P."/>
            <person name="Kiefer A.F."/>
            <person name="Nichols A."/>
            <person name="Cepeda A.J."/>
            <person name="Yan W."/>
            <person name="Fan B."/>
            <person name="Jiang Y."/>
            <person name="Adhikari A."/>
            <person name="Zheng C.-J."/>
            <person name="Schuster L."/>
            <person name="Cowan T.M."/>
            <person name="Smanski M.J."/>
            <person name="Chevrette M.G."/>
            <person name="De Carvalho L.P.S."/>
            <person name="Shen B."/>
        </authorList>
    </citation>
    <scope>NUCLEOTIDE SEQUENCE [LARGE SCALE GENOMIC DNA]</scope>
    <source>
        <strain evidence="3 4">NPDC000155</strain>
    </source>
</reference>
<organism evidence="3 4">
    <name type="scientific">Streptomyces lanatus</name>
    <dbReference type="NCBI Taxonomy" id="66900"/>
    <lineage>
        <taxon>Bacteria</taxon>
        <taxon>Bacillati</taxon>
        <taxon>Actinomycetota</taxon>
        <taxon>Actinomycetes</taxon>
        <taxon>Kitasatosporales</taxon>
        <taxon>Streptomycetaceae</taxon>
        <taxon>Streptomyces</taxon>
    </lineage>
</organism>
<dbReference type="InterPro" id="IPR013783">
    <property type="entry name" value="Ig-like_fold"/>
</dbReference>
<dbReference type="Pfam" id="PF00933">
    <property type="entry name" value="Glyco_hydro_3"/>
    <property type="match status" value="1"/>
</dbReference>
<gene>
    <name evidence="3" type="ORF">ABT384_27900</name>
</gene>
<dbReference type="PRINTS" id="PR00133">
    <property type="entry name" value="GLHYDRLASE3"/>
</dbReference>
<keyword evidence="4" id="KW-1185">Reference proteome</keyword>
<dbReference type="Pfam" id="PF01915">
    <property type="entry name" value="Glyco_hydro_3_C"/>
    <property type="match status" value="1"/>
</dbReference>